<dbReference type="PANTHER" id="PTHR46468:SF1">
    <property type="entry name" value="SENTRIN-SPECIFIC PROTEASE 8"/>
    <property type="match status" value="1"/>
</dbReference>
<feature type="region of interest" description="Disordered" evidence="2">
    <location>
        <begin position="245"/>
        <end position="267"/>
    </location>
</feature>
<accession>A0A921RGV5</accession>
<dbReference type="EMBL" id="CM027682">
    <property type="protein sequence ID" value="KAG0540134.1"/>
    <property type="molecule type" value="Genomic_DNA"/>
</dbReference>
<name>A0A921RGV5_SORBI</name>
<keyword evidence="1" id="KW-0378">Hydrolase</keyword>
<protein>
    <recommendedName>
        <fullName evidence="5">Ubiquitin-like protease family profile domain-containing protein</fullName>
    </recommendedName>
</protein>
<comment type="caution">
    <text evidence="3">The sequence shown here is derived from an EMBL/GenBank/DDBJ whole genome shotgun (WGS) entry which is preliminary data.</text>
</comment>
<reference evidence="3" key="2">
    <citation type="submission" date="2020-10" db="EMBL/GenBank/DDBJ databases">
        <authorList>
            <person name="Cooper E.A."/>
            <person name="Brenton Z.W."/>
            <person name="Flinn B.S."/>
            <person name="Jenkins J."/>
            <person name="Shu S."/>
            <person name="Flowers D."/>
            <person name="Luo F."/>
            <person name="Wang Y."/>
            <person name="Xia P."/>
            <person name="Barry K."/>
            <person name="Daum C."/>
            <person name="Lipzen A."/>
            <person name="Yoshinaga Y."/>
            <person name="Schmutz J."/>
            <person name="Saski C."/>
            <person name="Vermerris W."/>
            <person name="Kresovich S."/>
        </authorList>
    </citation>
    <scope>NUCLEOTIDE SEQUENCE</scope>
</reference>
<evidence type="ECO:0000313" key="4">
    <source>
        <dbReference type="Proteomes" id="UP000807115"/>
    </source>
</evidence>
<dbReference type="InterPro" id="IPR044613">
    <property type="entry name" value="Nep1/2-like"/>
</dbReference>
<organism evidence="3 4">
    <name type="scientific">Sorghum bicolor</name>
    <name type="common">Sorghum</name>
    <name type="synonym">Sorghum vulgare</name>
    <dbReference type="NCBI Taxonomy" id="4558"/>
    <lineage>
        <taxon>Eukaryota</taxon>
        <taxon>Viridiplantae</taxon>
        <taxon>Streptophyta</taxon>
        <taxon>Embryophyta</taxon>
        <taxon>Tracheophyta</taxon>
        <taxon>Spermatophyta</taxon>
        <taxon>Magnoliopsida</taxon>
        <taxon>Liliopsida</taxon>
        <taxon>Poales</taxon>
        <taxon>Poaceae</taxon>
        <taxon>PACMAD clade</taxon>
        <taxon>Panicoideae</taxon>
        <taxon>Andropogonodae</taxon>
        <taxon>Andropogoneae</taxon>
        <taxon>Sorghinae</taxon>
        <taxon>Sorghum</taxon>
    </lineage>
</organism>
<proteinExistence type="predicted"/>
<evidence type="ECO:0000256" key="1">
    <source>
        <dbReference type="ARBA" id="ARBA00022807"/>
    </source>
</evidence>
<dbReference type="Gene3D" id="3.40.395.10">
    <property type="entry name" value="Adenoviral Proteinase, Chain A"/>
    <property type="match status" value="2"/>
</dbReference>
<gene>
    <name evidence="3" type="ORF">BDA96_03G382500</name>
</gene>
<evidence type="ECO:0008006" key="5">
    <source>
        <dbReference type="Google" id="ProtNLM"/>
    </source>
</evidence>
<keyword evidence="1" id="KW-0645">Protease</keyword>
<sequence length="458" mass="51925">DDIEIGYNCLDDICDVLSKYSVENAMQCTNERRKVLRCACFMLSEAQRLGEVQVLIKELLATCRRISIPHLVKKIRSWKFLSSRTLQHIEYLVPGLYNPQKKTYEMWRLVGRKKEQESEECRFGRRIGKELLILCFEQWYAIGVIMKQEAAAGKVKPKHLKEKPKHRVLEDFCALVPPLPPKDKASAEQFLISTEVKPKHLKEKSSHKVLKDSCAPVPPLPMKDKASAEIVLISEERLNLKVHGTPKDTLKHNQPSASCDDAPRASPSDKIVVRHGGISLYESDLDTLRGPWWLTDAVIEFTFAKLSSSITNIEDVLLLPYSITGVMNASSTNVAQLENNLRLRSRSLVLMAAEHLANMIREGLPDVQDAQFINAATPQQRNCHDCGIYVMAVAEVICRWWSRNRAGVDATDWVDMVLRECKDPDKVEAMRTKLLRQIESYKTKDKSNHRAVGSAPLG</sequence>
<dbReference type="PANTHER" id="PTHR46468">
    <property type="entry name" value="SENTRIN-SPECIFIC PROTEASE 8"/>
    <property type="match status" value="1"/>
</dbReference>
<feature type="non-terminal residue" evidence="3">
    <location>
        <position position="1"/>
    </location>
</feature>
<reference evidence="3" key="1">
    <citation type="journal article" date="2019" name="BMC Genomics">
        <title>A new reference genome for Sorghum bicolor reveals high levels of sequence similarity between sweet and grain genotypes: implications for the genetics of sugar metabolism.</title>
        <authorList>
            <person name="Cooper E.A."/>
            <person name="Brenton Z.W."/>
            <person name="Flinn B.S."/>
            <person name="Jenkins J."/>
            <person name="Shu S."/>
            <person name="Flowers D."/>
            <person name="Luo F."/>
            <person name="Wang Y."/>
            <person name="Xia P."/>
            <person name="Barry K."/>
            <person name="Daum C."/>
            <person name="Lipzen A."/>
            <person name="Yoshinaga Y."/>
            <person name="Schmutz J."/>
            <person name="Saski C."/>
            <person name="Vermerris W."/>
            <person name="Kresovich S."/>
        </authorList>
    </citation>
    <scope>NUCLEOTIDE SEQUENCE</scope>
</reference>
<dbReference type="SUPFAM" id="SSF54001">
    <property type="entry name" value="Cysteine proteinases"/>
    <property type="match status" value="1"/>
</dbReference>
<dbReference type="InterPro" id="IPR038765">
    <property type="entry name" value="Papain-like_cys_pep_sf"/>
</dbReference>
<dbReference type="GO" id="GO:0019784">
    <property type="term" value="F:deNEDDylase activity"/>
    <property type="evidence" value="ECO:0007669"/>
    <property type="project" value="InterPro"/>
</dbReference>
<evidence type="ECO:0000256" key="2">
    <source>
        <dbReference type="SAM" id="MobiDB-lite"/>
    </source>
</evidence>
<evidence type="ECO:0000313" key="3">
    <source>
        <dbReference type="EMBL" id="KAG0540134.1"/>
    </source>
</evidence>
<dbReference type="GO" id="GO:0008234">
    <property type="term" value="F:cysteine-type peptidase activity"/>
    <property type="evidence" value="ECO:0007669"/>
    <property type="project" value="UniProtKB-KW"/>
</dbReference>
<dbReference type="AlphaFoldDB" id="A0A921RGV5"/>
<keyword evidence="1" id="KW-0788">Thiol protease</keyword>
<dbReference type="Proteomes" id="UP000807115">
    <property type="component" value="Chromosome 3"/>
</dbReference>